<evidence type="ECO:0000256" key="2">
    <source>
        <dbReference type="ARBA" id="ARBA00022448"/>
    </source>
</evidence>
<dbReference type="Pfam" id="PF01547">
    <property type="entry name" value="SBP_bac_1"/>
    <property type="match status" value="1"/>
</dbReference>
<name>H5SID3_9CHLR</name>
<dbReference type="InterPro" id="IPR050490">
    <property type="entry name" value="Bact_solute-bd_prot1"/>
</dbReference>
<reference evidence="6" key="2">
    <citation type="journal article" date="2012" name="PLoS ONE">
        <title>A Deeply Branching Thermophilic Bacterium with an Ancient Acetyl-CoA Pathway Dominates a Subsurface Ecosystem.</title>
        <authorList>
            <person name="Takami H."/>
            <person name="Noguchi H."/>
            <person name="Takaki Y."/>
            <person name="Uchiyama I."/>
            <person name="Toyoda A."/>
            <person name="Nishi S."/>
            <person name="Chee G.-J."/>
            <person name="Arai W."/>
            <person name="Nunoura T."/>
            <person name="Itoh T."/>
            <person name="Hattori M."/>
            <person name="Takai K."/>
        </authorList>
    </citation>
    <scope>NUCLEOTIDE SEQUENCE</scope>
</reference>
<evidence type="ECO:0000256" key="5">
    <source>
        <dbReference type="SAM" id="SignalP"/>
    </source>
</evidence>
<keyword evidence="3 5" id="KW-0732">Signal</keyword>
<protein>
    <submittedName>
        <fullName evidence="6">Extracellular solute-binding protein</fullName>
    </submittedName>
</protein>
<gene>
    <name evidence="6" type="ORF">HGMM_F32G01C29</name>
</gene>
<feature type="region of interest" description="Disordered" evidence="4">
    <location>
        <begin position="23"/>
        <end position="45"/>
    </location>
</feature>
<dbReference type="AlphaFoldDB" id="H5SID3"/>
<keyword evidence="2" id="KW-0813">Transport</keyword>
<proteinExistence type="inferred from homology"/>
<dbReference type="PANTHER" id="PTHR43649">
    <property type="entry name" value="ARABINOSE-BINDING PROTEIN-RELATED"/>
    <property type="match status" value="1"/>
</dbReference>
<accession>H5SID3</accession>
<feature type="chain" id="PRO_5003598138" evidence="5">
    <location>
        <begin position="25"/>
        <end position="448"/>
    </location>
</feature>
<comment type="similarity">
    <text evidence="1">Belongs to the bacterial solute-binding protein 1 family.</text>
</comment>
<dbReference type="SUPFAM" id="SSF53850">
    <property type="entry name" value="Periplasmic binding protein-like II"/>
    <property type="match status" value="1"/>
</dbReference>
<dbReference type="PROSITE" id="PS51257">
    <property type="entry name" value="PROKAR_LIPOPROTEIN"/>
    <property type="match status" value="1"/>
</dbReference>
<dbReference type="PANTHER" id="PTHR43649:SF34">
    <property type="entry name" value="ABC TRANSPORTER PERIPLASMIC-BINDING PROTEIN YCJN-RELATED"/>
    <property type="match status" value="1"/>
</dbReference>
<evidence type="ECO:0000256" key="3">
    <source>
        <dbReference type="ARBA" id="ARBA00022729"/>
    </source>
</evidence>
<evidence type="ECO:0000313" key="6">
    <source>
        <dbReference type="EMBL" id="BAL55919.1"/>
    </source>
</evidence>
<organism evidence="6">
    <name type="scientific">uncultured Chloroflexota bacterium</name>
    <dbReference type="NCBI Taxonomy" id="166587"/>
    <lineage>
        <taxon>Bacteria</taxon>
        <taxon>Bacillati</taxon>
        <taxon>Chloroflexota</taxon>
        <taxon>environmental samples</taxon>
    </lineage>
</organism>
<dbReference type="CDD" id="cd13585">
    <property type="entry name" value="PBP2_TMBP_like"/>
    <property type="match status" value="1"/>
</dbReference>
<dbReference type="InterPro" id="IPR006059">
    <property type="entry name" value="SBP"/>
</dbReference>
<feature type="compositionally biased region" description="Low complexity" evidence="4">
    <location>
        <begin position="28"/>
        <end position="43"/>
    </location>
</feature>
<evidence type="ECO:0000256" key="4">
    <source>
        <dbReference type="SAM" id="MobiDB-lite"/>
    </source>
</evidence>
<dbReference type="Gene3D" id="3.40.190.10">
    <property type="entry name" value="Periplasmic binding protein-like II"/>
    <property type="match status" value="2"/>
</dbReference>
<evidence type="ECO:0000256" key="1">
    <source>
        <dbReference type="ARBA" id="ARBA00008520"/>
    </source>
</evidence>
<sequence>MNRLFLLFSLILTLLAAACGPRQPATPPSATAAPTTQEAATQPPAEPVTLTIIMEQVPDYDIVAELTKQFEAEHPQIRIRFDAMPYDAMRDKILTSFLASSATYDVIIVDNPWMDEFARAGFLLPLDEYIAKTEGYDFNDFVGPLREIGIVDGKIYGVPYYNYALGLIVRQDLFDNPDYQAKFQQEYGKPLQVPTTLEEYIQVGKFFKSQSIYGAAMQPQRGYKIFEEWKNWLYAAGGNLMDAQGNVILDSPEARKALEMYIEMYKEAAPPDSLNWGFDEALRSMASGESATMISYNWMLPTLNKPGGPAGELAGKFALYEVPGGKAVLGAWHWAIPKNTANADAAWTFISWLTSKAVDKQRVILGGAPTRVSVMTDAEVWQKGFGQQYYETVLKILEDAEPLARGNHAEEIINEVGTYLNSAVAGEMSVEKALKTAAEKVIEISKRP</sequence>
<reference evidence="6" key="1">
    <citation type="journal article" date="2005" name="Environ. Microbiol.">
        <title>Genetic and functional properties of uncultivated thermophilic crenarchaeotes from a subsurface gold mine as revealed by analysis of genome fragments.</title>
        <authorList>
            <person name="Nunoura T."/>
            <person name="Hirayama H."/>
            <person name="Takami H."/>
            <person name="Oida H."/>
            <person name="Nishi S."/>
            <person name="Shimamura S."/>
            <person name="Suzuki Y."/>
            <person name="Inagaki F."/>
            <person name="Takai K."/>
            <person name="Nealson K.H."/>
            <person name="Horikoshi K."/>
        </authorList>
    </citation>
    <scope>NUCLEOTIDE SEQUENCE</scope>
</reference>
<dbReference type="EMBL" id="AP011732">
    <property type="protein sequence ID" value="BAL55919.1"/>
    <property type="molecule type" value="Genomic_DNA"/>
</dbReference>
<feature type="signal peptide" evidence="5">
    <location>
        <begin position="1"/>
        <end position="24"/>
    </location>
</feature>